<sequence>MHLTVAGCVQYAMRRVVGDADEIRRCLYIQIKSMVIRDAVSEVPEECFPHFSSIAWQMVYHDSLDRCPGVKGRSELQSTPN</sequence>
<evidence type="ECO:0000313" key="2">
    <source>
        <dbReference type="Proteomes" id="UP000324897"/>
    </source>
</evidence>
<protein>
    <submittedName>
        <fullName evidence="1">Uncharacterized protein</fullName>
    </submittedName>
</protein>
<reference evidence="1 2" key="1">
    <citation type="journal article" date="2019" name="Sci. Rep.">
        <title>A high-quality genome of Eragrostis curvula grass provides insights into Poaceae evolution and supports new strategies to enhance forage quality.</title>
        <authorList>
            <person name="Carballo J."/>
            <person name="Santos B.A.C.M."/>
            <person name="Zappacosta D."/>
            <person name="Garbus I."/>
            <person name="Selva J.P."/>
            <person name="Gallo C.A."/>
            <person name="Diaz A."/>
            <person name="Albertini E."/>
            <person name="Caccamo M."/>
            <person name="Echenique V."/>
        </authorList>
    </citation>
    <scope>NUCLEOTIDE SEQUENCE [LARGE SCALE GENOMIC DNA]</scope>
    <source>
        <strain evidence="2">cv. Victoria</strain>
        <tissue evidence="1">Leaf</tissue>
    </source>
</reference>
<feature type="non-terminal residue" evidence="1">
    <location>
        <position position="1"/>
    </location>
</feature>
<organism evidence="1 2">
    <name type="scientific">Eragrostis curvula</name>
    <name type="common">weeping love grass</name>
    <dbReference type="NCBI Taxonomy" id="38414"/>
    <lineage>
        <taxon>Eukaryota</taxon>
        <taxon>Viridiplantae</taxon>
        <taxon>Streptophyta</taxon>
        <taxon>Embryophyta</taxon>
        <taxon>Tracheophyta</taxon>
        <taxon>Spermatophyta</taxon>
        <taxon>Magnoliopsida</taxon>
        <taxon>Liliopsida</taxon>
        <taxon>Poales</taxon>
        <taxon>Poaceae</taxon>
        <taxon>PACMAD clade</taxon>
        <taxon>Chloridoideae</taxon>
        <taxon>Eragrostideae</taxon>
        <taxon>Eragrostidinae</taxon>
        <taxon>Eragrostis</taxon>
    </lineage>
</organism>
<dbReference type="Gramene" id="TVU23561">
    <property type="protein sequence ID" value="TVU23561"/>
    <property type="gene ID" value="EJB05_25935"/>
</dbReference>
<accession>A0A5J9UJR5</accession>
<name>A0A5J9UJR5_9POAL</name>
<proteinExistence type="predicted"/>
<dbReference type="EMBL" id="RWGY01000013">
    <property type="protein sequence ID" value="TVU23561.1"/>
    <property type="molecule type" value="Genomic_DNA"/>
</dbReference>
<dbReference type="AlphaFoldDB" id="A0A5J9UJR5"/>
<dbReference type="Proteomes" id="UP000324897">
    <property type="component" value="Chromosome 2"/>
</dbReference>
<evidence type="ECO:0000313" key="1">
    <source>
        <dbReference type="EMBL" id="TVU23561.1"/>
    </source>
</evidence>
<keyword evidence="2" id="KW-1185">Reference proteome</keyword>
<gene>
    <name evidence="1" type="ORF">EJB05_25935</name>
</gene>
<comment type="caution">
    <text evidence="1">The sequence shown here is derived from an EMBL/GenBank/DDBJ whole genome shotgun (WGS) entry which is preliminary data.</text>
</comment>